<evidence type="ECO:0000256" key="3">
    <source>
        <dbReference type="ARBA" id="ARBA00009561"/>
    </source>
</evidence>
<evidence type="ECO:0000256" key="6">
    <source>
        <dbReference type="ARBA" id="ARBA00022824"/>
    </source>
</evidence>
<organism evidence="11 12">
    <name type="scientific">Clathrus columnatus</name>
    <dbReference type="NCBI Taxonomy" id="1419009"/>
    <lineage>
        <taxon>Eukaryota</taxon>
        <taxon>Fungi</taxon>
        <taxon>Dikarya</taxon>
        <taxon>Basidiomycota</taxon>
        <taxon>Agaricomycotina</taxon>
        <taxon>Agaricomycetes</taxon>
        <taxon>Phallomycetidae</taxon>
        <taxon>Phallales</taxon>
        <taxon>Clathraceae</taxon>
        <taxon>Clathrus</taxon>
    </lineage>
</organism>
<proteinExistence type="inferred from homology"/>
<dbReference type="Proteomes" id="UP001050691">
    <property type="component" value="Unassembled WGS sequence"/>
</dbReference>
<keyword evidence="6" id="KW-0256">Endoplasmic reticulum</keyword>
<reference evidence="11" key="1">
    <citation type="submission" date="2021-10" db="EMBL/GenBank/DDBJ databases">
        <title>De novo Genome Assembly of Clathrus columnatus (Basidiomycota, Fungi) Using Illumina and Nanopore Sequence Data.</title>
        <authorList>
            <person name="Ogiso-Tanaka E."/>
            <person name="Itagaki H."/>
            <person name="Hosoya T."/>
            <person name="Hosaka K."/>
        </authorList>
    </citation>
    <scope>NUCLEOTIDE SEQUENCE</scope>
    <source>
        <strain evidence="11">MO-923</strain>
    </source>
</reference>
<dbReference type="InterPro" id="IPR036249">
    <property type="entry name" value="Thioredoxin-like_sf"/>
</dbReference>
<accession>A0AAV5ACQ2</accession>
<dbReference type="Gene3D" id="3.40.30.10">
    <property type="entry name" value="Glutaredoxin"/>
    <property type="match status" value="1"/>
</dbReference>
<dbReference type="Pfam" id="PF04756">
    <property type="entry name" value="OST3_OST6"/>
    <property type="match status" value="1"/>
</dbReference>
<evidence type="ECO:0000256" key="7">
    <source>
        <dbReference type="ARBA" id="ARBA00022989"/>
    </source>
</evidence>
<evidence type="ECO:0000313" key="12">
    <source>
        <dbReference type="Proteomes" id="UP001050691"/>
    </source>
</evidence>
<dbReference type="InterPro" id="IPR021149">
    <property type="entry name" value="OligosaccharylTrfase_OST3/OST6"/>
</dbReference>
<comment type="similarity">
    <text evidence="3">Belongs to the OST3/OST6 family.</text>
</comment>
<dbReference type="SUPFAM" id="SSF52833">
    <property type="entry name" value="Thioredoxin-like"/>
    <property type="match status" value="1"/>
</dbReference>
<dbReference type="GO" id="GO:0018279">
    <property type="term" value="P:protein N-linked glycosylation via asparagine"/>
    <property type="evidence" value="ECO:0007669"/>
    <property type="project" value="TreeGrafter"/>
</dbReference>
<gene>
    <name evidence="11" type="ORF">Clacol_006376</name>
</gene>
<dbReference type="AlphaFoldDB" id="A0AAV5ACQ2"/>
<dbReference type="EMBL" id="BPWL01000007">
    <property type="protein sequence ID" value="GJJ12135.1"/>
    <property type="molecule type" value="Genomic_DNA"/>
</dbReference>
<evidence type="ECO:0000256" key="9">
    <source>
        <dbReference type="SAM" id="Phobius"/>
    </source>
</evidence>
<evidence type="ECO:0000256" key="8">
    <source>
        <dbReference type="ARBA" id="ARBA00023136"/>
    </source>
</evidence>
<protein>
    <submittedName>
        <fullName evidence="11">Uncharacterized protein</fullName>
    </submittedName>
</protein>
<evidence type="ECO:0000256" key="1">
    <source>
        <dbReference type="ARBA" id="ARBA00002791"/>
    </source>
</evidence>
<feature type="transmembrane region" description="Helical" evidence="9">
    <location>
        <begin position="209"/>
        <end position="229"/>
    </location>
</feature>
<dbReference type="PANTHER" id="PTHR12692:SF0">
    <property type="entry name" value="GH11935P"/>
    <property type="match status" value="1"/>
</dbReference>
<dbReference type="PANTHER" id="PTHR12692">
    <property type="entry name" value="DOLICHYL-DIPHOSPHOOLIGOSACCHARIDE--PROTEIN GLYCOSYLTRANSFERASE-RELATED"/>
    <property type="match status" value="1"/>
</dbReference>
<evidence type="ECO:0000256" key="10">
    <source>
        <dbReference type="SAM" id="SignalP"/>
    </source>
</evidence>
<evidence type="ECO:0000256" key="5">
    <source>
        <dbReference type="ARBA" id="ARBA00022729"/>
    </source>
</evidence>
<feature type="signal peptide" evidence="10">
    <location>
        <begin position="1"/>
        <end position="17"/>
    </location>
</feature>
<dbReference type="GO" id="GO:0008250">
    <property type="term" value="C:oligosaccharyltransferase complex"/>
    <property type="evidence" value="ECO:0007669"/>
    <property type="project" value="TreeGrafter"/>
</dbReference>
<keyword evidence="5 10" id="KW-0732">Signal</keyword>
<comment type="function">
    <text evidence="1">Subunit of the oligosaccharyl transferase (OST) complex that catalyzes the initial transfer of a defined glycan (Glc(3)Man(9)GlcNAc(2) in eukaryotes) from the lipid carrier dolichol-pyrophosphate to an asparagine residue within an Asn-X-Ser/Thr consensus motif in nascent polypeptide chains, the first step in protein N-glycosylation. N-glycosylation occurs cotranslationally and the complex associates with the Sec61 complex at the channel-forming translocon complex that mediates protein translocation across the endoplasmic reticulum (ER). All subunits are required for a maximal enzyme activity.</text>
</comment>
<keyword evidence="8 9" id="KW-0472">Membrane</keyword>
<keyword evidence="4 9" id="KW-0812">Transmembrane</keyword>
<sequence length="323" mass="36125">MLVLTYIPLLFFALVTAKKSAKNTDAVKEKLTLMAAQNNGVIKLNDDTFDLLTSTDRDWSAVVQFTALKSTYKCEPCKQLDPILTTIGKAWNKVNAAERNQHFFASIDFDDGKETFRKLGLTQAPVVSIYPAANGPRSPSNGKIDALLFDFQSSGFDTGLIVEQLSRHTPVPIPYRAPPNYALIITTLVSLVSFAAVARFVLPFLLSRWTWAFITIGTMLVMTGGYMFVRIRGMPYVAGGSNGAIIIARGFQNQYGIEVQIIGFICECLLSPVEDFIFEWQFRWFAIVKFHFLDITSSTQRISIKTTLRGLRLARSKCHVILK</sequence>
<comment type="subcellular location">
    <subcellularLocation>
        <location evidence="2">Endoplasmic reticulum membrane</location>
        <topology evidence="2">Multi-pass membrane protein</topology>
    </subcellularLocation>
</comment>
<evidence type="ECO:0000256" key="2">
    <source>
        <dbReference type="ARBA" id="ARBA00004477"/>
    </source>
</evidence>
<keyword evidence="7 9" id="KW-1133">Transmembrane helix</keyword>
<keyword evidence="12" id="KW-1185">Reference proteome</keyword>
<name>A0AAV5ACQ2_9AGAM</name>
<comment type="caution">
    <text evidence="11">The sequence shown here is derived from an EMBL/GenBank/DDBJ whole genome shotgun (WGS) entry which is preliminary data.</text>
</comment>
<dbReference type="CDD" id="cd02947">
    <property type="entry name" value="TRX_family"/>
    <property type="match status" value="1"/>
</dbReference>
<evidence type="ECO:0000313" key="11">
    <source>
        <dbReference type="EMBL" id="GJJ12135.1"/>
    </source>
</evidence>
<feature type="transmembrane region" description="Helical" evidence="9">
    <location>
        <begin position="181"/>
        <end position="202"/>
    </location>
</feature>
<feature type="chain" id="PRO_5043775155" evidence="10">
    <location>
        <begin position="18"/>
        <end position="323"/>
    </location>
</feature>
<evidence type="ECO:0000256" key="4">
    <source>
        <dbReference type="ARBA" id="ARBA00022692"/>
    </source>
</evidence>